<name>A0A7J7IEP6_9RHOD</name>
<feature type="region of interest" description="Disordered" evidence="1">
    <location>
        <begin position="1"/>
        <end position="229"/>
    </location>
</feature>
<sequence length="320" mass="34576">MEKRSRRVTKRRFDGVHLPGSVWAPTEYSELKEEESTIKSSQSKGADDFSSSEKKFLEGLRESRGLWSAPEPSKGTPSLVSSPVKLSARKTPAQRFMTLQDSMTERKELDELSASANESLSAEQGAAATTSRVPPANLSESPIKSEVRGRTSPTGNKTSPKDRSNVQIPKARRWSLRNALSLRTPPATPTSPISAATSEGANGATSMKTAPPVQTAEIDGSASTKEMVLPKVRPAPTVSLPDKVVKNNFQSFDAVECMSIPSVSPAAQSDASAFSVGDILASSNDSARWEEEPFEKVPPGEAKMRPRRRSALAKMLVCFR</sequence>
<dbReference type="Proteomes" id="UP000530660">
    <property type="component" value="Unassembled WGS sequence"/>
</dbReference>
<evidence type="ECO:0000256" key="1">
    <source>
        <dbReference type="SAM" id="MobiDB-lite"/>
    </source>
</evidence>
<dbReference type="EMBL" id="VWRR01000014">
    <property type="protein sequence ID" value="KAF6001498.1"/>
    <property type="molecule type" value="Genomic_DNA"/>
</dbReference>
<evidence type="ECO:0000313" key="3">
    <source>
        <dbReference type="Proteomes" id="UP000530660"/>
    </source>
</evidence>
<comment type="caution">
    <text evidence="2">The sequence shown here is derived from an EMBL/GenBank/DDBJ whole genome shotgun (WGS) entry which is preliminary data.</text>
</comment>
<dbReference type="OrthoDB" id="10535467at2759"/>
<proteinExistence type="predicted"/>
<accession>A0A7J7IEP6</accession>
<organism evidence="2 3">
    <name type="scientific">Cyanidiococcus yangmingshanensis</name>
    <dbReference type="NCBI Taxonomy" id="2690220"/>
    <lineage>
        <taxon>Eukaryota</taxon>
        <taxon>Rhodophyta</taxon>
        <taxon>Bangiophyceae</taxon>
        <taxon>Cyanidiales</taxon>
        <taxon>Cyanidiaceae</taxon>
        <taxon>Cyanidiococcus</taxon>
    </lineage>
</organism>
<feature type="region of interest" description="Disordered" evidence="1">
    <location>
        <begin position="285"/>
        <end position="306"/>
    </location>
</feature>
<feature type="compositionally biased region" description="Basic residues" evidence="1">
    <location>
        <begin position="1"/>
        <end position="10"/>
    </location>
</feature>
<evidence type="ECO:0000313" key="2">
    <source>
        <dbReference type="EMBL" id="KAF6001498.1"/>
    </source>
</evidence>
<feature type="compositionally biased region" description="Polar residues" evidence="1">
    <location>
        <begin position="199"/>
        <end position="208"/>
    </location>
</feature>
<dbReference type="AlphaFoldDB" id="A0A7J7IEP6"/>
<protein>
    <submittedName>
        <fullName evidence="2">Uncharacterized protein</fullName>
    </submittedName>
</protein>
<reference evidence="2 3" key="1">
    <citation type="journal article" date="2020" name="J. Phycol.">
        <title>Comparative genome analysis reveals Cyanidiococcus gen. nov., a new extremophilic red algal genus sister to Cyanidioschyzon (Cyanidioschyzonaceae, Rhodophyta).</title>
        <authorList>
            <person name="Liu S.-L."/>
            <person name="Chiang Y.-R."/>
            <person name="Yoon H.S."/>
            <person name="Fu H.-Y."/>
        </authorList>
    </citation>
    <scope>NUCLEOTIDE SEQUENCE [LARGE SCALE GENOMIC DNA]</scope>
    <source>
        <strain evidence="2 3">THAL066</strain>
    </source>
</reference>
<feature type="compositionally biased region" description="Polar residues" evidence="1">
    <location>
        <begin position="127"/>
        <end position="142"/>
    </location>
</feature>
<feature type="compositionally biased region" description="Basic and acidic residues" evidence="1">
    <location>
        <begin position="45"/>
        <end position="64"/>
    </location>
</feature>
<gene>
    <name evidence="2" type="ORF">F1559_002163</name>
</gene>
<keyword evidence="3" id="KW-1185">Reference proteome</keyword>
<feature type="compositionally biased region" description="Low complexity" evidence="1">
    <location>
        <begin position="112"/>
        <end position="123"/>
    </location>
</feature>